<dbReference type="PANTHER" id="PTHR32479:SF19">
    <property type="entry name" value="ANAEROBIC GLYCEROL-3-PHOSPHATE DEHYDROGENASE SUBUNIT C"/>
    <property type="match status" value="1"/>
</dbReference>
<dbReference type="InterPro" id="IPR017900">
    <property type="entry name" value="4Fe4S_Fe_S_CS"/>
</dbReference>
<dbReference type="STRING" id="1604004.HLASA_1503"/>
<dbReference type="AlphaFoldDB" id="A0A0F7PCU9"/>
<dbReference type="Proteomes" id="UP000069906">
    <property type="component" value="Chromosome"/>
</dbReference>
<evidence type="ECO:0000256" key="5">
    <source>
        <dbReference type="ARBA" id="ARBA00023014"/>
    </source>
</evidence>
<dbReference type="InterPro" id="IPR004017">
    <property type="entry name" value="Cys_rich_dom"/>
</dbReference>
<reference evidence="7 10" key="1">
    <citation type="journal article" date="2015" name="ISME J.">
        <title>Elemental sulfur and acetate can support life of a novel strictly anaerobic haloarchaeon.</title>
        <authorList>
            <person name="Sorokin D.Y."/>
            <person name="Kublanov I.V."/>
            <person name="Gavrilov S.N."/>
            <person name="Rojo D."/>
            <person name="Roman P."/>
            <person name="Golyshin P.N."/>
            <person name="Slepak V.Z."/>
            <person name="Smedile F."/>
            <person name="Ferrer M."/>
            <person name="Messina E."/>
            <person name="La Cono V."/>
            <person name="Yakimov M.M."/>
        </authorList>
    </citation>
    <scope>NUCLEOTIDE SEQUENCE [LARGE SCALE GENOMIC DNA]</scope>
    <source>
        <strain evidence="7 10">HSR2</strain>
    </source>
</reference>
<evidence type="ECO:0000313" key="8">
    <source>
        <dbReference type="EMBL" id="ALG82389.1"/>
    </source>
</evidence>
<dbReference type="NCBIfam" id="TIGR03379">
    <property type="entry name" value="glycerol3P_GlpC"/>
    <property type="match status" value="1"/>
</dbReference>
<keyword evidence="3" id="KW-0677">Repeat</keyword>
<keyword evidence="7" id="KW-0560">Oxidoreductase</keyword>
<keyword evidence="4" id="KW-0408">Iron</keyword>
<dbReference type="GO" id="GO:0009331">
    <property type="term" value="C:glycerol-3-phosphate dehydrogenase (FAD) complex"/>
    <property type="evidence" value="ECO:0007669"/>
    <property type="project" value="InterPro"/>
</dbReference>
<feature type="domain" description="4Fe-4S ferredoxin-type" evidence="6">
    <location>
        <begin position="9"/>
        <end position="38"/>
    </location>
</feature>
<feature type="domain" description="4Fe-4S ferredoxin-type" evidence="6">
    <location>
        <begin position="53"/>
        <end position="78"/>
    </location>
</feature>
<dbReference type="RefSeq" id="WP_050049363.1">
    <property type="nucleotide sequence ID" value="NZ_CP008874.1"/>
</dbReference>
<dbReference type="Gene3D" id="1.10.1060.10">
    <property type="entry name" value="Alpha-helical ferredoxin"/>
    <property type="match status" value="1"/>
</dbReference>
<dbReference type="NCBIfam" id="NF008369">
    <property type="entry name" value="PRK11168.1"/>
    <property type="match status" value="1"/>
</dbReference>
<evidence type="ECO:0000259" key="6">
    <source>
        <dbReference type="PROSITE" id="PS51379"/>
    </source>
</evidence>
<reference evidence="9" key="2">
    <citation type="submission" date="2015-05" db="EMBL/GenBank/DDBJ databases">
        <title>Complete genome sequence of Halanaeroarchaeum sulfurireducens type strain M27-SA2, a sulfate-reducer haloarchaeon from marine anoxic lake Medee.</title>
        <authorList>
            <person name="Messina E."/>
            <person name="Kublanov I.V."/>
            <person name="Toshchakov S."/>
            <person name="Arcadi E."/>
            <person name="La Spada G."/>
            <person name="La Cono V."/>
            <person name="Yakimov M.M."/>
        </authorList>
    </citation>
    <scope>NUCLEOTIDE SEQUENCE [LARGE SCALE GENOMIC DNA]</scope>
    <source>
        <strain evidence="9">M27-SA2</strain>
    </source>
</reference>
<evidence type="ECO:0000256" key="4">
    <source>
        <dbReference type="ARBA" id="ARBA00023004"/>
    </source>
</evidence>
<dbReference type="GO" id="GO:0051539">
    <property type="term" value="F:4 iron, 4 sulfur cluster binding"/>
    <property type="evidence" value="ECO:0007669"/>
    <property type="project" value="UniProtKB-KW"/>
</dbReference>
<dbReference type="EC" id="1.1.5.3" evidence="7"/>
<dbReference type="Proteomes" id="UP000060390">
    <property type="component" value="Chromosome"/>
</dbReference>
<dbReference type="GO" id="GO:0016020">
    <property type="term" value="C:membrane"/>
    <property type="evidence" value="ECO:0007669"/>
    <property type="project" value="InterPro"/>
</dbReference>
<evidence type="ECO:0000256" key="1">
    <source>
        <dbReference type="ARBA" id="ARBA00022485"/>
    </source>
</evidence>
<gene>
    <name evidence="7" type="primary">glpC</name>
    <name evidence="8" type="ORF">HLASA_1503</name>
    <name evidence="7" type="ORF">HLASF_1516</name>
</gene>
<dbReference type="InterPro" id="IPR009051">
    <property type="entry name" value="Helical_ferredxn"/>
</dbReference>
<proteinExistence type="predicted"/>
<protein>
    <submittedName>
        <fullName evidence="7">Anaerobic glycerol-3-phosphate dehydrogenase subunit C</fullName>
        <ecNumber evidence="7">1.1.5.3</ecNumber>
    </submittedName>
</protein>
<dbReference type="PATRIC" id="fig|1604004.4.peg.1581"/>
<evidence type="ECO:0000313" key="7">
    <source>
        <dbReference type="EMBL" id="AKH97995.1"/>
    </source>
</evidence>
<dbReference type="EMBL" id="CP008874">
    <property type="protein sequence ID" value="AKH97995.1"/>
    <property type="molecule type" value="Genomic_DNA"/>
</dbReference>
<keyword evidence="10" id="KW-1185">Reference proteome</keyword>
<reference evidence="8 9" key="3">
    <citation type="journal article" date="2016" name="Stand. Genomic Sci.">
        <title>Complete genome sequence of 'Halanaeroarchaeum sulfurireducens' M27-SA2, a sulfur-reducing and acetate-oxidizing haloarchaeon from the deep-sea hypersaline anoxic lake Medee.</title>
        <authorList>
            <person name="Messina E."/>
            <person name="Sorokin D.Y."/>
            <person name="Kublanov I.V."/>
            <person name="Toshchakov S."/>
            <person name="Lopatina A."/>
            <person name="Arcadi E."/>
            <person name="Smedile F."/>
            <person name="La Spada G."/>
            <person name="La Cono V."/>
            <person name="Yakimov M.M."/>
        </authorList>
    </citation>
    <scope>NUCLEOTIDE SEQUENCE [LARGE SCALE GENOMIC DNA]</scope>
    <source>
        <strain evidence="8 9">M27-SA2</strain>
    </source>
</reference>
<evidence type="ECO:0000313" key="9">
    <source>
        <dbReference type="Proteomes" id="UP000060390"/>
    </source>
</evidence>
<dbReference type="KEGG" id="hsu:HLASF_1516"/>
<sequence length="411" mass="44995">MSDDRDRTLSLRVETDACYQCATCDTVCPIAPVEDSFPGPKFEGPEQWRLRGEDTPIDPSIEACSNCLQCEAACPEGVSLGRLLNETRAEHVRERSSFSAKHVRDRLLANYGRLAAVASRVPRLTNALANSPVVRAIAERTLGIVSTREAPAFATETFREWWNERGGARISDPEQRVAYFHGDYANYHTPAVGRALVEVYEHFGYEVAVPEQRCSGTPMFANGFLDDAERVASFNVDRLAPLVADGYDVVASCTSCSYAIRSEYPDLFDMEGVETVSENTYDALEYLRANESLEAALAGASLDLGTLAYHAPCHARNQGLAQQTPDTFDRVANVDVVDVGDSCSGMSGTYGWKEERYETSMTVGQEMFDGIETVDADTAVTECPTCAMQMEHGSGVTVSHPLELLCEALDV</sequence>
<evidence type="ECO:0000256" key="3">
    <source>
        <dbReference type="ARBA" id="ARBA00022737"/>
    </source>
</evidence>
<organism evidence="7 10">
    <name type="scientific">Halanaeroarchaeum sulfurireducens</name>
    <dbReference type="NCBI Taxonomy" id="1604004"/>
    <lineage>
        <taxon>Archaea</taxon>
        <taxon>Methanobacteriati</taxon>
        <taxon>Methanobacteriota</taxon>
        <taxon>Stenosarchaea group</taxon>
        <taxon>Halobacteria</taxon>
        <taxon>Halobacteriales</taxon>
        <taxon>Halobacteriaceae</taxon>
        <taxon>Halanaeroarchaeum</taxon>
    </lineage>
</organism>
<dbReference type="EMBL" id="CP011564">
    <property type="protein sequence ID" value="ALG82389.1"/>
    <property type="molecule type" value="Genomic_DNA"/>
</dbReference>
<dbReference type="SUPFAM" id="SSF46548">
    <property type="entry name" value="alpha-helical ferredoxin"/>
    <property type="match status" value="1"/>
</dbReference>
<dbReference type="GO" id="GO:0009061">
    <property type="term" value="P:anaerobic respiration"/>
    <property type="evidence" value="ECO:0007669"/>
    <property type="project" value="InterPro"/>
</dbReference>
<dbReference type="Pfam" id="PF13183">
    <property type="entry name" value="Fer4_8"/>
    <property type="match status" value="1"/>
</dbReference>
<keyword evidence="1" id="KW-0004">4Fe-4S</keyword>
<dbReference type="GO" id="GO:0004368">
    <property type="term" value="F:glycerol-3-phosphate dehydrogenase (quinone) activity"/>
    <property type="evidence" value="ECO:0007669"/>
    <property type="project" value="UniProtKB-EC"/>
</dbReference>
<dbReference type="GO" id="GO:0046872">
    <property type="term" value="F:metal ion binding"/>
    <property type="evidence" value="ECO:0007669"/>
    <property type="project" value="UniProtKB-KW"/>
</dbReference>
<dbReference type="PANTHER" id="PTHR32479">
    <property type="entry name" value="GLYCOLATE OXIDASE IRON-SULFUR SUBUNIT"/>
    <property type="match status" value="1"/>
</dbReference>
<name>A0A0F7PCU9_9EURY</name>
<dbReference type="GeneID" id="26010845"/>
<dbReference type="KEGG" id="hsf:HLASA_1503"/>
<dbReference type="HOGENOM" id="CLU_023081_7_1_2"/>
<dbReference type="PROSITE" id="PS51379">
    <property type="entry name" value="4FE4S_FER_2"/>
    <property type="match status" value="2"/>
</dbReference>
<dbReference type="OrthoDB" id="35334at2157"/>
<evidence type="ECO:0000256" key="2">
    <source>
        <dbReference type="ARBA" id="ARBA00022723"/>
    </source>
</evidence>
<keyword evidence="2" id="KW-0479">Metal-binding</keyword>
<dbReference type="InterPro" id="IPR017753">
    <property type="entry name" value="G3P_DH_GlpC_su"/>
</dbReference>
<accession>A0A0F7PCU9</accession>
<evidence type="ECO:0000313" key="10">
    <source>
        <dbReference type="Proteomes" id="UP000069906"/>
    </source>
</evidence>
<dbReference type="InterPro" id="IPR017896">
    <property type="entry name" value="4Fe4S_Fe-S-bd"/>
</dbReference>
<dbReference type="Pfam" id="PF02754">
    <property type="entry name" value="CCG"/>
    <property type="match status" value="2"/>
</dbReference>
<keyword evidence="5" id="KW-0411">Iron-sulfur</keyword>
<dbReference type="PROSITE" id="PS00198">
    <property type="entry name" value="4FE4S_FER_1"/>
    <property type="match status" value="1"/>
</dbReference>